<dbReference type="Gene3D" id="3.40.50.1820">
    <property type="entry name" value="alpha/beta hydrolase"/>
    <property type="match status" value="1"/>
</dbReference>
<feature type="domain" description="Peptidase S9 prolyl oligopeptidase catalytic" evidence="3">
    <location>
        <begin position="460"/>
        <end position="671"/>
    </location>
</feature>
<evidence type="ECO:0000256" key="2">
    <source>
        <dbReference type="SAM" id="SignalP"/>
    </source>
</evidence>
<keyword evidence="5" id="KW-1185">Reference proteome</keyword>
<keyword evidence="4" id="KW-0645">Protease</keyword>
<dbReference type="InterPro" id="IPR001375">
    <property type="entry name" value="Peptidase_S9_cat"/>
</dbReference>
<evidence type="ECO:0000256" key="1">
    <source>
        <dbReference type="ARBA" id="ARBA00022801"/>
    </source>
</evidence>
<dbReference type="PANTHER" id="PTHR42776:SF27">
    <property type="entry name" value="DIPEPTIDYL PEPTIDASE FAMILY MEMBER 6"/>
    <property type="match status" value="1"/>
</dbReference>
<dbReference type="SUPFAM" id="SSF53474">
    <property type="entry name" value="alpha/beta-Hydrolases"/>
    <property type="match status" value="1"/>
</dbReference>
<proteinExistence type="predicted"/>
<dbReference type="SUPFAM" id="SSF82171">
    <property type="entry name" value="DPP6 N-terminal domain-like"/>
    <property type="match status" value="1"/>
</dbReference>
<dbReference type="PROSITE" id="PS51318">
    <property type="entry name" value="TAT"/>
    <property type="match status" value="1"/>
</dbReference>
<evidence type="ECO:0000313" key="5">
    <source>
        <dbReference type="Proteomes" id="UP001228905"/>
    </source>
</evidence>
<dbReference type="InterPro" id="IPR006311">
    <property type="entry name" value="TAT_signal"/>
</dbReference>
<feature type="chain" id="PRO_5047021588" evidence="2">
    <location>
        <begin position="23"/>
        <end position="672"/>
    </location>
</feature>
<evidence type="ECO:0000313" key="4">
    <source>
        <dbReference type="EMBL" id="MDQ0465282.1"/>
    </source>
</evidence>
<keyword evidence="4" id="KW-0031">Aminopeptidase</keyword>
<sequence>MIQRRTLLAGAFAAPALTAAMAAWTRAVAADAVTPPTVAELMKKPEVLGASLSPDGQRIAILREQRQGEKRVAFVLIVKADDLAAAPRTVVLGDYDPMQVVWANNDRLLVTLAMDHDANGLKIKGVYDGSIENITIYRAMAIGADGSNPVIMVGNRTNAITDSLDLSRIVDMLADDPDNVIMQIWDPGPSQWTLQKVNVNTGVAVRYEAGSKSTYAWDFQNGVPVVRYDSATTRRTAVNIFVRPQGAADWTFYRKVRSDFGELPAEFEIIAASPERDVLWAMELPEGEDAQVIRKFDLRTRTLGEVVARQPGRGVDGMLVDNNQLLVGVRYTEDRTSYQFADKSFQGHFKGMNAFFENKANVFLFDVDDAHNRFLAHVSGPQQAPAYYLYDRKAVRFDVLGDSRPWLGGRLAPMETLKIKARDGLDLTAYLTTPITPATGPLPMVVVPHGGPQVRDQSGYDHLVQALAAQGWLVLQPNYRGSTGYGRAFAEAGHHHWGDAMQWDVEDCVDSLVKAGRADPKRLAILGGSYGGYAALMGGILKPDLYRCVVSRAGPSDLPKTLADVRGQGDAEIYRWWTDLIGDPARDAAMLRAASPALRAAEMKAPVLLFHGTKDPVVDVFASRDMNAALKQAGKAVTYVEVKGEGHGGWKDEHETTWLEQSVAFIAKSFKS</sequence>
<dbReference type="Pfam" id="PF00326">
    <property type="entry name" value="Peptidase_S9"/>
    <property type="match status" value="1"/>
</dbReference>
<keyword evidence="1" id="KW-0378">Hydrolase</keyword>
<organism evidence="4 5">
    <name type="scientific">Caulobacter ginsengisoli</name>
    <dbReference type="NCBI Taxonomy" id="400775"/>
    <lineage>
        <taxon>Bacteria</taxon>
        <taxon>Pseudomonadati</taxon>
        <taxon>Pseudomonadota</taxon>
        <taxon>Alphaproteobacteria</taxon>
        <taxon>Caulobacterales</taxon>
        <taxon>Caulobacteraceae</taxon>
        <taxon>Caulobacter</taxon>
    </lineage>
</organism>
<comment type="caution">
    <text evidence="4">The sequence shown here is derived from an EMBL/GenBank/DDBJ whole genome shotgun (WGS) entry which is preliminary data.</text>
</comment>
<dbReference type="EMBL" id="JAUSVS010000006">
    <property type="protein sequence ID" value="MDQ0465282.1"/>
    <property type="molecule type" value="Genomic_DNA"/>
</dbReference>
<keyword evidence="2" id="KW-0732">Signal</keyword>
<feature type="signal peptide" evidence="2">
    <location>
        <begin position="1"/>
        <end position="22"/>
    </location>
</feature>
<name>A0ABU0ITF2_9CAUL</name>
<gene>
    <name evidence="4" type="ORF">QO010_003069</name>
</gene>
<protein>
    <submittedName>
        <fullName evidence="4">Dipeptidyl aminopeptidase/acylaminoacyl peptidase</fullName>
    </submittedName>
</protein>
<dbReference type="RefSeq" id="WP_307350501.1">
    <property type="nucleotide sequence ID" value="NZ_JAUSVS010000006.1"/>
</dbReference>
<dbReference type="Proteomes" id="UP001228905">
    <property type="component" value="Unassembled WGS sequence"/>
</dbReference>
<dbReference type="PANTHER" id="PTHR42776">
    <property type="entry name" value="SERINE PEPTIDASE S9 FAMILY MEMBER"/>
    <property type="match status" value="1"/>
</dbReference>
<evidence type="ECO:0000259" key="3">
    <source>
        <dbReference type="Pfam" id="PF00326"/>
    </source>
</evidence>
<reference evidence="4 5" key="1">
    <citation type="submission" date="2023-07" db="EMBL/GenBank/DDBJ databases">
        <title>Genomic Encyclopedia of Type Strains, Phase IV (KMG-IV): sequencing the most valuable type-strain genomes for metagenomic binning, comparative biology and taxonomic classification.</title>
        <authorList>
            <person name="Goeker M."/>
        </authorList>
    </citation>
    <scope>NUCLEOTIDE SEQUENCE [LARGE SCALE GENOMIC DNA]</scope>
    <source>
        <strain evidence="4 5">DSM 18695</strain>
    </source>
</reference>
<dbReference type="GO" id="GO:0004177">
    <property type="term" value="F:aminopeptidase activity"/>
    <property type="evidence" value="ECO:0007669"/>
    <property type="project" value="UniProtKB-KW"/>
</dbReference>
<accession>A0ABU0ITF2</accession>
<dbReference type="InterPro" id="IPR029058">
    <property type="entry name" value="AB_hydrolase_fold"/>
</dbReference>